<dbReference type="Proteomes" id="UP001178507">
    <property type="component" value="Unassembled WGS sequence"/>
</dbReference>
<feature type="chain" id="PRO_5041286875" evidence="2">
    <location>
        <begin position="17"/>
        <end position="846"/>
    </location>
</feature>
<name>A0AA36J7U3_9DINO</name>
<protein>
    <submittedName>
        <fullName evidence="3">Uncharacterized protein</fullName>
    </submittedName>
</protein>
<evidence type="ECO:0000256" key="1">
    <source>
        <dbReference type="SAM" id="Phobius"/>
    </source>
</evidence>
<proteinExistence type="predicted"/>
<feature type="transmembrane region" description="Helical" evidence="1">
    <location>
        <begin position="98"/>
        <end position="119"/>
    </location>
</feature>
<keyword evidence="4" id="KW-1185">Reference proteome</keyword>
<keyword evidence="1" id="KW-0472">Membrane</keyword>
<keyword evidence="2" id="KW-0732">Signal</keyword>
<accession>A0AA36J7U3</accession>
<dbReference type="AlphaFoldDB" id="A0AA36J7U3"/>
<organism evidence="3 4">
    <name type="scientific">Effrenium voratum</name>
    <dbReference type="NCBI Taxonomy" id="2562239"/>
    <lineage>
        <taxon>Eukaryota</taxon>
        <taxon>Sar</taxon>
        <taxon>Alveolata</taxon>
        <taxon>Dinophyceae</taxon>
        <taxon>Suessiales</taxon>
        <taxon>Symbiodiniaceae</taxon>
        <taxon>Effrenium</taxon>
    </lineage>
</organism>
<feature type="signal peptide" evidence="2">
    <location>
        <begin position="1"/>
        <end position="16"/>
    </location>
</feature>
<gene>
    <name evidence="3" type="ORF">EVOR1521_LOCUS23991</name>
</gene>
<sequence>MSRALTLATLLLRAVAQSNDSEILEQANATVNRHCPVSLPEIDHQSERIALQLMAGPENQVYGAVLEATQSLQSGDSSAQLTTSLKESVDPYFAARQAFPIILSIILLGIWPFGCWFVCPCCTRNCCCCCQRRWGCGGNIACHACLWMIFLCLTVAALVLALLSLQGFHEVDEGVRGTACFSAQLVQDSIAGNEDLNFIGLVPAVERLETIASVLAEDSDFMRELKGLLDRTVEIEQAAGLLAEMMRVMQFLLGEPQNQAPAGYMHKCQICAPLAELLETVIALFEGGVGVALANVRTTVNSQLQGPAVREMHQSIQGTMAPIREAKNQLLDQVGFFVKQAEDGFHQTSDYVNGDGGLLLPALAIVVAVCFVMFLQGVAALGSFGCCHQRGKAEDHVCVRCCSCCGMCSAYFWAALLFLLGGILLIGVSIGSGACLVMIDFDQQMGEKLLTALGTPIDDTVEMALFLADRCMSLNGNTSASSNLADIIELPARNPSYPGERTTVRADVIDLVILPIQQSFATLDQALGTQPPAVANISELTRLREVIGSVNMKALYWPIPVEVDNHPVYYKMLEAYYIAGLQCPTLALDISLPDPLGNVKVPGLNSIAVEGFSAQGYLLVPSLSHDMASANWTCPVALQGVCGTAASSTTLLTERCLAGKAFLEEKKLPLATEAVFKCRHFQDPGGTPGTKCDITSMHKDSNGTWHTCLYPNGSIATFDVDCTLDEFEQNMRDFDLGFLRAFQYLDDIVASLLSGVSVDLKRLVTVHIIEPLLSLLGSFDCSFMRSFWQGLTDSLCYRSVKGFGILATNYVWLGILYLGISALMFVPWRISRDTKDSYVTAEPAQH</sequence>
<feature type="transmembrane region" description="Helical" evidence="1">
    <location>
        <begin position="410"/>
        <end position="439"/>
    </location>
</feature>
<feature type="transmembrane region" description="Helical" evidence="1">
    <location>
        <begin position="810"/>
        <end position="830"/>
    </location>
</feature>
<keyword evidence="1" id="KW-0812">Transmembrane</keyword>
<feature type="transmembrane region" description="Helical" evidence="1">
    <location>
        <begin position="140"/>
        <end position="163"/>
    </location>
</feature>
<evidence type="ECO:0000313" key="3">
    <source>
        <dbReference type="EMBL" id="CAJ1400694.1"/>
    </source>
</evidence>
<comment type="caution">
    <text evidence="3">The sequence shown here is derived from an EMBL/GenBank/DDBJ whole genome shotgun (WGS) entry which is preliminary data.</text>
</comment>
<dbReference type="EMBL" id="CAUJNA010003381">
    <property type="protein sequence ID" value="CAJ1400694.1"/>
    <property type="molecule type" value="Genomic_DNA"/>
</dbReference>
<reference evidence="3" key="1">
    <citation type="submission" date="2023-08" db="EMBL/GenBank/DDBJ databases">
        <authorList>
            <person name="Chen Y."/>
            <person name="Shah S."/>
            <person name="Dougan E. K."/>
            <person name="Thang M."/>
            <person name="Chan C."/>
        </authorList>
    </citation>
    <scope>NUCLEOTIDE SEQUENCE</scope>
</reference>
<evidence type="ECO:0000313" key="4">
    <source>
        <dbReference type="Proteomes" id="UP001178507"/>
    </source>
</evidence>
<keyword evidence="1" id="KW-1133">Transmembrane helix</keyword>
<evidence type="ECO:0000256" key="2">
    <source>
        <dbReference type="SAM" id="SignalP"/>
    </source>
</evidence>